<evidence type="ECO:0008006" key="3">
    <source>
        <dbReference type="Google" id="ProtNLM"/>
    </source>
</evidence>
<dbReference type="AlphaFoldDB" id="A0AAD6CPP7"/>
<reference evidence="1 2" key="1">
    <citation type="journal article" date="2023" name="IMA Fungus">
        <title>Comparative genomic study of the Penicillium genus elucidates a diverse pangenome and 15 lateral gene transfer events.</title>
        <authorList>
            <person name="Petersen C."/>
            <person name="Sorensen T."/>
            <person name="Nielsen M.R."/>
            <person name="Sondergaard T.E."/>
            <person name="Sorensen J.L."/>
            <person name="Fitzpatrick D.A."/>
            <person name="Frisvad J.C."/>
            <person name="Nielsen K.L."/>
        </authorList>
    </citation>
    <scope>NUCLEOTIDE SEQUENCE [LARGE SCALE GENOMIC DNA]</scope>
    <source>
        <strain evidence="1 2">IBT 35679</strain>
    </source>
</reference>
<dbReference type="Gene3D" id="3.90.1150.10">
    <property type="entry name" value="Aspartate Aminotransferase, domain 1"/>
    <property type="match status" value="1"/>
</dbReference>
<gene>
    <name evidence="1" type="ORF">N7494_009349</name>
</gene>
<dbReference type="PANTHER" id="PTHR48097:SF9">
    <property type="entry name" value="L-THREONINE ALDOLASE"/>
    <property type="match status" value="1"/>
</dbReference>
<protein>
    <recommendedName>
        <fullName evidence="3">Aromatic amino acid beta-eliminating lyase/threonine aldolase domain-containing protein</fullName>
    </recommendedName>
</protein>
<proteinExistence type="predicted"/>
<dbReference type="InterPro" id="IPR015424">
    <property type="entry name" value="PyrdxlP-dep_Trfase"/>
</dbReference>
<accession>A0AAD6CPP7</accession>
<sequence>MHLDGARLWEAVAAGAGSLKEFTSCFDTGPVDAKLLGRGIRAAGIVSAPAKVAVEHVFLGGRLRASQECAKRLPKLWLTLGGKLQHPTEANMIWLDLDAAGIVKERFADLAQNAGLKTMRGRLQGRLIIHYQICDHALHVLADLFIGLLKGSGESIAKNNEG</sequence>
<dbReference type="Proteomes" id="UP001220324">
    <property type="component" value="Unassembled WGS sequence"/>
</dbReference>
<evidence type="ECO:0000313" key="2">
    <source>
        <dbReference type="Proteomes" id="UP001220324"/>
    </source>
</evidence>
<comment type="caution">
    <text evidence="1">The sequence shown here is derived from an EMBL/GenBank/DDBJ whole genome shotgun (WGS) entry which is preliminary data.</text>
</comment>
<name>A0AAD6CPP7_9EURO</name>
<evidence type="ECO:0000313" key="1">
    <source>
        <dbReference type="EMBL" id="KAJ5532797.1"/>
    </source>
</evidence>
<dbReference type="GO" id="GO:0006567">
    <property type="term" value="P:L-threonine catabolic process"/>
    <property type="evidence" value="ECO:0007669"/>
    <property type="project" value="TreeGrafter"/>
</dbReference>
<dbReference type="Gene3D" id="3.40.640.10">
    <property type="entry name" value="Type I PLP-dependent aspartate aminotransferase-like (Major domain)"/>
    <property type="match status" value="1"/>
</dbReference>
<dbReference type="InterPro" id="IPR015422">
    <property type="entry name" value="PyrdxlP-dep_Trfase_small"/>
</dbReference>
<keyword evidence="2" id="KW-1185">Reference proteome</keyword>
<dbReference type="GO" id="GO:0005829">
    <property type="term" value="C:cytosol"/>
    <property type="evidence" value="ECO:0007669"/>
    <property type="project" value="TreeGrafter"/>
</dbReference>
<organism evidence="1 2">
    <name type="scientific">Penicillium frequentans</name>
    <dbReference type="NCBI Taxonomy" id="3151616"/>
    <lineage>
        <taxon>Eukaryota</taxon>
        <taxon>Fungi</taxon>
        <taxon>Dikarya</taxon>
        <taxon>Ascomycota</taxon>
        <taxon>Pezizomycotina</taxon>
        <taxon>Eurotiomycetes</taxon>
        <taxon>Eurotiomycetidae</taxon>
        <taxon>Eurotiales</taxon>
        <taxon>Aspergillaceae</taxon>
        <taxon>Penicillium</taxon>
    </lineage>
</organism>
<dbReference type="GO" id="GO:0006545">
    <property type="term" value="P:glycine biosynthetic process"/>
    <property type="evidence" value="ECO:0007669"/>
    <property type="project" value="TreeGrafter"/>
</dbReference>
<dbReference type="PANTHER" id="PTHR48097">
    <property type="entry name" value="L-THREONINE ALDOLASE-RELATED"/>
    <property type="match status" value="1"/>
</dbReference>
<dbReference type="GO" id="GO:0008732">
    <property type="term" value="F:L-allo-threonine aldolase activity"/>
    <property type="evidence" value="ECO:0007669"/>
    <property type="project" value="TreeGrafter"/>
</dbReference>
<dbReference type="EMBL" id="JAQIZZ010000007">
    <property type="protein sequence ID" value="KAJ5532797.1"/>
    <property type="molecule type" value="Genomic_DNA"/>
</dbReference>
<dbReference type="InterPro" id="IPR015421">
    <property type="entry name" value="PyrdxlP-dep_Trfase_major"/>
</dbReference>
<dbReference type="SUPFAM" id="SSF53383">
    <property type="entry name" value="PLP-dependent transferases"/>
    <property type="match status" value="1"/>
</dbReference>